<sequence length="301" mass="33103">MPPNSVAVLGAGLTGLSSAYHLSRQFPKSKITLLEKQLRLGGWVQTERKEIKKLSASILLEGGPRTLRPNGKSVLELVSNEVPPRSVLTEKSQINLLRLEDNVIVIPKTAPPAKARYLYIPKSYGTEPSGMQRIPSSIMSLLFSPLLPVMLPPVLLEPFKKANRNLKIGDESVDSFFTRRFGATFARTFGSALVHGIYAADSRKLSVRAAFPAIIDAEQRGMGSMVRGMLVPNKKKAEEPYELGKIEEMMRGVSVYSFRDGMETLTRALEAALRAAPNVEILPGTHISSLALSRNHEIEAR</sequence>
<evidence type="ECO:0000256" key="6">
    <source>
        <dbReference type="ARBA" id="ARBA00022827"/>
    </source>
</evidence>
<evidence type="ECO:0000256" key="11">
    <source>
        <dbReference type="RuleBase" id="RU367069"/>
    </source>
</evidence>
<dbReference type="InterPro" id="IPR004572">
    <property type="entry name" value="Protoporphyrinogen_oxidase"/>
</dbReference>
<evidence type="ECO:0000256" key="4">
    <source>
        <dbReference type="ARBA" id="ARBA00012867"/>
    </source>
</evidence>
<keyword evidence="14" id="KW-1185">Reference proteome</keyword>
<comment type="cofactor">
    <cofactor evidence="11">
        <name>FAD</name>
        <dbReference type="ChEBI" id="CHEBI:57692"/>
    </cofactor>
    <text evidence="11">Binds 1 FAD per subunit.</text>
</comment>
<comment type="similarity">
    <text evidence="3 11">Belongs to the protoporphyrinogen/coproporphyrinogen oxidase family. Protoporphyrinogen oxidase subfamily.</text>
</comment>
<proteinExistence type="inferred from homology"/>
<keyword evidence="8 11" id="KW-0350">Heme biosynthesis</keyword>
<comment type="catalytic activity">
    <reaction evidence="10 11">
        <text>protoporphyrinogen IX + 3 O2 = protoporphyrin IX + 3 H2O2</text>
        <dbReference type="Rhea" id="RHEA:25576"/>
        <dbReference type="ChEBI" id="CHEBI:15379"/>
        <dbReference type="ChEBI" id="CHEBI:16240"/>
        <dbReference type="ChEBI" id="CHEBI:57306"/>
        <dbReference type="ChEBI" id="CHEBI:57307"/>
        <dbReference type="EC" id="1.3.3.4"/>
    </reaction>
</comment>
<evidence type="ECO:0000256" key="9">
    <source>
        <dbReference type="ARBA" id="ARBA00023244"/>
    </source>
</evidence>
<comment type="pathway">
    <text evidence="2 11">Porphyrin-containing compound metabolism; protoporphyrin-IX biosynthesis; protoporphyrin-IX from protoporphyrinogen-IX: step 1/1.</text>
</comment>
<comment type="function">
    <text evidence="1 11">Catalyzes the 6-electron oxidation of protoporphyrinogen-IX to form protoporphyrin-IX.</text>
</comment>
<dbReference type="Pfam" id="PF01593">
    <property type="entry name" value="Amino_oxidase"/>
    <property type="match status" value="1"/>
</dbReference>
<keyword evidence="7 11" id="KW-0560">Oxidoreductase</keyword>
<dbReference type="NCBIfam" id="TIGR00562">
    <property type="entry name" value="proto_IX_ox"/>
    <property type="match status" value="1"/>
</dbReference>
<dbReference type="PANTHER" id="PTHR42923">
    <property type="entry name" value="PROTOPORPHYRINOGEN OXIDASE"/>
    <property type="match status" value="1"/>
</dbReference>
<dbReference type="GO" id="GO:0005743">
    <property type="term" value="C:mitochondrial inner membrane"/>
    <property type="evidence" value="ECO:0007669"/>
    <property type="project" value="UniProtKB-SubCell"/>
</dbReference>
<evidence type="ECO:0000256" key="10">
    <source>
        <dbReference type="ARBA" id="ARBA00047554"/>
    </source>
</evidence>
<dbReference type="GO" id="GO:0006782">
    <property type="term" value="P:protoporphyrinogen IX biosynthetic process"/>
    <property type="evidence" value="ECO:0007669"/>
    <property type="project" value="UniProtKB-UniRule"/>
</dbReference>
<keyword evidence="9 11" id="KW-0627">Porphyrin biosynthesis</keyword>
<evidence type="ECO:0000256" key="8">
    <source>
        <dbReference type="ARBA" id="ARBA00023133"/>
    </source>
</evidence>
<dbReference type="Proteomes" id="UP000567179">
    <property type="component" value="Unassembled WGS sequence"/>
</dbReference>
<reference evidence="13 14" key="1">
    <citation type="journal article" date="2020" name="ISME J.">
        <title>Uncovering the hidden diversity of litter-decomposition mechanisms in mushroom-forming fungi.</title>
        <authorList>
            <person name="Floudas D."/>
            <person name="Bentzer J."/>
            <person name="Ahren D."/>
            <person name="Johansson T."/>
            <person name="Persson P."/>
            <person name="Tunlid A."/>
        </authorList>
    </citation>
    <scope>NUCLEOTIDE SEQUENCE [LARGE SCALE GENOMIC DNA]</scope>
    <source>
        <strain evidence="13 14">CBS 101986</strain>
    </source>
</reference>
<dbReference type="EC" id="1.3.3.4" evidence="4 11"/>
<dbReference type="Gene3D" id="3.50.50.60">
    <property type="entry name" value="FAD/NAD(P)-binding domain"/>
    <property type="match status" value="1"/>
</dbReference>
<name>A0A8H5AUF3_9AGAR</name>
<evidence type="ECO:0000256" key="3">
    <source>
        <dbReference type="ARBA" id="ARBA00010551"/>
    </source>
</evidence>
<evidence type="ECO:0000313" key="13">
    <source>
        <dbReference type="EMBL" id="KAF5310748.1"/>
    </source>
</evidence>
<keyword evidence="6 11" id="KW-0274">FAD</keyword>
<dbReference type="OrthoDB" id="438553at2759"/>
<dbReference type="PANTHER" id="PTHR42923:SF3">
    <property type="entry name" value="PROTOPORPHYRINOGEN OXIDASE"/>
    <property type="match status" value="1"/>
</dbReference>
<organism evidence="13 14">
    <name type="scientific">Psilocybe cf. subviscida</name>
    <dbReference type="NCBI Taxonomy" id="2480587"/>
    <lineage>
        <taxon>Eukaryota</taxon>
        <taxon>Fungi</taxon>
        <taxon>Dikarya</taxon>
        <taxon>Basidiomycota</taxon>
        <taxon>Agaricomycotina</taxon>
        <taxon>Agaricomycetes</taxon>
        <taxon>Agaricomycetidae</taxon>
        <taxon>Agaricales</taxon>
        <taxon>Agaricineae</taxon>
        <taxon>Strophariaceae</taxon>
        <taxon>Psilocybe</taxon>
    </lineage>
</organism>
<evidence type="ECO:0000256" key="5">
    <source>
        <dbReference type="ARBA" id="ARBA00022630"/>
    </source>
</evidence>
<evidence type="ECO:0000259" key="12">
    <source>
        <dbReference type="Pfam" id="PF01593"/>
    </source>
</evidence>
<dbReference type="UniPathway" id="UPA00251">
    <property type="reaction ID" value="UER00324"/>
</dbReference>
<dbReference type="SUPFAM" id="SSF51905">
    <property type="entry name" value="FAD/NAD(P)-binding domain"/>
    <property type="match status" value="1"/>
</dbReference>
<dbReference type="InterPro" id="IPR002937">
    <property type="entry name" value="Amino_oxidase"/>
</dbReference>
<comment type="caution">
    <text evidence="13">The sequence shown here is derived from an EMBL/GenBank/DDBJ whole genome shotgun (WGS) entry which is preliminary data.</text>
</comment>
<evidence type="ECO:0000256" key="1">
    <source>
        <dbReference type="ARBA" id="ARBA00002600"/>
    </source>
</evidence>
<evidence type="ECO:0000256" key="2">
    <source>
        <dbReference type="ARBA" id="ARBA00005073"/>
    </source>
</evidence>
<dbReference type="InterPro" id="IPR050464">
    <property type="entry name" value="Zeta_carotene_desat/Oxidored"/>
</dbReference>
<dbReference type="InterPro" id="IPR036188">
    <property type="entry name" value="FAD/NAD-bd_sf"/>
</dbReference>
<accession>A0A8H5AUF3</accession>
<dbReference type="EMBL" id="JAACJJ010000057">
    <property type="protein sequence ID" value="KAF5310748.1"/>
    <property type="molecule type" value="Genomic_DNA"/>
</dbReference>
<feature type="domain" description="Amine oxidase" evidence="12">
    <location>
        <begin position="13"/>
        <end position="291"/>
    </location>
</feature>
<protein>
    <recommendedName>
        <fullName evidence="4 11">Protoporphyrinogen oxidase</fullName>
        <ecNumber evidence="4 11">1.3.3.4</ecNumber>
    </recommendedName>
</protein>
<evidence type="ECO:0000256" key="7">
    <source>
        <dbReference type="ARBA" id="ARBA00023002"/>
    </source>
</evidence>
<gene>
    <name evidence="13" type="ORF">D9619_007786</name>
</gene>
<keyword evidence="5 11" id="KW-0285">Flavoprotein</keyword>
<dbReference type="GO" id="GO:0004729">
    <property type="term" value="F:oxygen-dependent protoporphyrinogen oxidase activity"/>
    <property type="evidence" value="ECO:0007669"/>
    <property type="project" value="UniProtKB-UniRule"/>
</dbReference>
<evidence type="ECO:0000313" key="14">
    <source>
        <dbReference type="Proteomes" id="UP000567179"/>
    </source>
</evidence>
<comment type="subcellular location">
    <subcellularLocation>
        <location evidence="11">Mitochondrion inner membrane</location>
    </subcellularLocation>
</comment>
<dbReference type="AlphaFoldDB" id="A0A8H5AUF3"/>